<sequence>MKSEIGDDIPVVGIEFEYLDAVIEFYNNYTRRVGFDWRNRSSKKNADEVVYDDILEGKTKSKVDEMGKT</sequence>
<proteinExistence type="predicted"/>
<comment type="caution">
    <text evidence="1">The sequence shown here is derived from an EMBL/GenBank/DDBJ whole genome shotgun (WGS) entry which is preliminary data.</text>
</comment>
<reference evidence="1 2" key="1">
    <citation type="submission" date="2019-01" db="EMBL/GenBank/DDBJ databases">
        <title>Sequencing of cultivated peanut Arachis hypogaea provides insights into genome evolution and oil improvement.</title>
        <authorList>
            <person name="Chen X."/>
        </authorList>
    </citation>
    <scope>NUCLEOTIDE SEQUENCE [LARGE SCALE GENOMIC DNA]</scope>
    <source>
        <strain evidence="2">cv. Fuhuasheng</strain>
        <tissue evidence="1">Leaves</tissue>
    </source>
</reference>
<keyword evidence="2" id="KW-1185">Reference proteome</keyword>
<dbReference type="EMBL" id="SDMP01000010">
    <property type="protein sequence ID" value="RYR34980.1"/>
    <property type="molecule type" value="Genomic_DNA"/>
</dbReference>
<protein>
    <recommendedName>
        <fullName evidence="3">FAR1 domain-containing protein</fullName>
    </recommendedName>
</protein>
<dbReference type="Proteomes" id="UP000289738">
    <property type="component" value="Chromosome A10"/>
</dbReference>
<accession>A0A445B8I1</accession>
<gene>
    <name evidence="1" type="ORF">Ahy_A10g050054</name>
</gene>
<evidence type="ECO:0000313" key="2">
    <source>
        <dbReference type="Proteomes" id="UP000289738"/>
    </source>
</evidence>
<organism evidence="1 2">
    <name type="scientific">Arachis hypogaea</name>
    <name type="common">Peanut</name>
    <dbReference type="NCBI Taxonomy" id="3818"/>
    <lineage>
        <taxon>Eukaryota</taxon>
        <taxon>Viridiplantae</taxon>
        <taxon>Streptophyta</taxon>
        <taxon>Embryophyta</taxon>
        <taxon>Tracheophyta</taxon>
        <taxon>Spermatophyta</taxon>
        <taxon>Magnoliopsida</taxon>
        <taxon>eudicotyledons</taxon>
        <taxon>Gunneridae</taxon>
        <taxon>Pentapetalae</taxon>
        <taxon>rosids</taxon>
        <taxon>fabids</taxon>
        <taxon>Fabales</taxon>
        <taxon>Fabaceae</taxon>
        <taxon>Papilionoideae</taxon>
        <taxon>50 kb inversion clade</taxon>
        <taxon>dalbergioids sensu lato</taxon>
        <taxon>Dalbergieae</taxon>
        <taxon>Pterocarpus clade</taxon>
        <taxon>Arachis</taxon>
    </lineage>
</organism>
<evidence type="ECO:0000313" key="1">
    <source>
        <dbReference type="EMBL" id="RYR34980.1"/>
    </source>
</evidence>
<evidence type="ECO:0008006" key="3">
    <source>
        <dbReference type="Google" id="ProtNLM"/>
    </source>
</evidence>
<dbReference type="AlphaFoldDB" id="A0A445B8I1"/>
<name>A0A445B8I1_ARAHY</name>